<feature type="transmembrane region" description="Helical" evidence="1">
    <location>
        <begin position="226"/>
        <end position="254"/>
    </location>
</feature>
<proteinExistence type="predicted"/>
<evidence type="ECO:0000313" key="2">
    <source>
        <dbReference type="EMBL" id="SVA78000.1"/>
    </source>
</evidence>
<keyword evidence="1" id="KW-0812">Transmembrane</keyword>
<sequence>MMEKRYKDRSFIILGFVSIGILFFLYSISNDFSISPESTQSIERLAIAFYVLLLLSLGSISYGIYRYHQRKVIGEQIDILSIIAKSTWNNKSRKIFVATFIGYGIFFSLTSGMIVYQPDVVFSYHYNAIVPSSHMTACCGEPGYMPTITVYMTEHVGLQIIPINLVIVIVVSYLVGLNTSLAVNAISITKKSGGLSSIGAATGLFVICPTCVSSFFALFIGTTSTVIFSTILAQLQTLFIAITIPILLVTPIIIARKIQKQNDNCDLNTNKT</sequence>
<reference evidence="2" key="1">
    <citation type="submission" date="2018-05" db="EMBL/GenBank/DDBJ databases">
        <authorList>
            <person name="Lanie J.A."/>
            <person name="Ng W.-L."/>
            <person name="Kazmierczak K.M."/>
            <person name="Andrzejewski T.M."/>
            <person name="Davidsen T.M."/>
            <person name="Wayne K.J."/>
            <person name="Tettelin H."/>
            <person name="Glass J.I."/>
            <person name="Rusch D."/>
            <person name="Podicherti R."/>
            <person name="Tsui H.-C.T."/>
            <person name="Winkler M.E."/>
        </authorList>
    </citation>
    <scope>NUCLEOTIDE SEQUENCE</scope>
</reference>
<keyword evidence="1" id="KW-0472">Membrane</keyword>
<gene>
    <name evidence="2" type="ORF">METZ01_LOCUS130854</name>
</gene>
<protein>
    <submittedName>
        <fullName evidence="2">Uncharacterized protein</fullName>
    </submittedName>
</protein>
<evidence type="ECO:0000256" key="1">
    <source>
        <dbReference type="SAM" id="Phobius"/>
    </source>
</evidence>
<dbReference type="AlphaFoldDB" id="A0A381YLZ6"/>
<feature type="transmembrane region" description="Helical" evidence="1">
    <location>
        <begin position="45"/>
        <end position="65"/>
    </location>
</feature>
<organism evidence="2">
    <name type="scientific">marine metagenome</name>
    <dbReference type="NCBI Taxonomy" id="408172"/>
    <lineage>
        <taxon>unclassified sequences</taxon>
        <taxon>metagenomes</taxon>
        <taxon>ecological metagenomes</taxon>
    </lineage>
</organism>
<keyword evidence="1" id="KW-1133">Transmembrane helix</keyword>
<feature type="transmembrane region" description="Helical" evidence="1">
    <location>
        <begin position="198"/>
        <end position="220"/>
    </location>
</feature>
<dbReference type="EMBL" id="UINC01018545">
    <property type="protein sequence ID" value="SVA78000.1"/>
    <property type="molecule type" value="Genomic_DNA"/>
</dbReference>
<feature type="transmembrane region" description="Helical" evidence="1">
    <location>
        <begin position="95"/>
        <end position="116"/>
    </location>
</feature>
<accession>A0A381YLZ6</accession>
<name>A0A381YLZ6_9ZZZZ</name>
<feature type="transmembrane region" description="Helical" evidence="1">
    <location>
        <begin position="12"/>
        <end position="29"/>
    </location>
</feature>
<feature type="transmembrane region" description="Helical" evidence="1">
    <location>
        <begin position="160"/>
        <end position="186"/>
    </location>
</feature>